<feature type="binding site" evidence="6">
    <location>
        <position position="48"/>
    </location>
    <ligand>
        <name>pyruvate</name>
        <dbReference type="ChEBI" id="CHEBI:15361"/>
    </ligand>
</feature>
<dbReference type="AlphaFoldDB" id="A0A926D5Z1"/>
<dbReference type="InterPro" id="IPR002220">
    <property type="entry name" value="DapA-like"/>
</dbReference>
<evidence type="ECO:0000313" key="7">
    <source>
        <dbReference type="EMBL" id="MBC8532014.1"/>
    </source>
</evidence>
<dbReference type="PANTHER" id="PTHR12128:SF66">
    <property type="entry name" value="4-HYDROXY-2-OXOGLUTARATE ALDOLASE, MITOCHONDRIAL"/>
    <property type="match status" value="1"/>
</dbReference>
<sequence>MSFQPKGIIPPIITPFTEDDAIHEPVLRRLVNHFIDEGVHGLFPMGTTGEFYAVTDDEYKRVLEITVEETCGRVPVYAGANHITTRGAVRLAHIAESAGVNAISVLTPMFIGQTQEELYHYFKTIAESTPLPIILYNNKPKTNVTIAPETAARLGEIPNIVGVKDSTGDFTNTEEYLRLTRGNPNFSVLLGRDTLIHAGLCYGAAGAIASCANVAPRLTADIYDKYVAGDIKGSLEAQFKLAPLRIACNMGTFPAVIKEGLMMQGFPVGKCLDPIAELTDGEKAKLRMILQEMDLLSKEGTL</sequence>
<keyword evidence="2 4" id="KW-0456">Lyase</keyword>
<evidence type="ECO:0000313" key="8">
    <source>
        <dbReference type="Proteomes" id="UP000623172"/>
    </source>
</evidence>
<reference evidence="7" key="1">
    <citation type="submission" date="2020-08" db="EMBL/GenBank/DDBJ databases">
        <title>Genome public.</title>
        <authorList>
            <person name="Liu C."/>
            <person name="Sun Q."/>
        </authorList>
    </citation>
    <scope>NUCLEOTIDE SEQUENCE</scope>
    <source>
        <strain evidence="7">NSJ-53</strain>
    </source>
</reference>
<evidence type="ECO:0000256" key="5">
    <source>
        <dbReference type="PIRSR" id="PIRSR001365-1"/>
    </source>
</evidence>
<evidence type="ECO:0000256" key="2">
    <source>
        <dbReference type="ARBA" id="ARBA00023239"/>
    </source>
</evidence>
<dbReference type="GO" id="GO:0008840">
    <property type="term" value="F:4-hydroxy-tetrahydrodipicolinate synthase activity"/>
    <property type="evidence" value="ECO:0007669"/>
    <property type="project" value="TreeGrafter"/>
</dbReference>
<dbReference type="Proteomes" id="UP000623172">
    <property type="component" value="Unassembled WGS sequence"/>
</dbReference>
<dbReference type="InterPro" id="IPR013785">
    <property type="entry name" value="Aldolase_TIM"/>
</dbReference>
<comment type="caution">
    <text evidence="7">The sequence shown here is derived from an EMBL/GenBank/DDBJ whole genome shotgun (WGS) entry which is preliminary data.</text>
</comment>
<keyword evidence="8" id="KW-1185">Reference proteome</keyword>
<dbReference type="PANTHER" id="PTHR12128">
    <property type="entry name" value="DIHYDRODIPICOLINATE SYNTHASE"/>
    <property type="match status" value="1"/>
</dbReference>
<dbReference type="CDD" id="cd00408">
    <property type="entry name" value="DHDPS-like"/>
    <property type="match status" value="1"/>
</dbReference>
<feature type="binding site" evidence="6">
    <location>
        <position position="208"/>
    </location>
    <ligand>
        <name>pyruvate</name>
        <dbReference type="ChEBI" id="CHEBI:15361"/>
    </ligand>
</feature>
<comment type="similarity">
    <text evidence="1 4">Belongs to the DapA family.</text>
</comment>
<evidence type="ECO:0000256" key="6">
    <source>
        <dbReference type="PIRSR" id="PIRSR001365-2"/>
    </source>
</evidence>
<evidence type="ECO:0000256" key="3">
    <source>
        <dbReference type="ARBA" id="ARBA00023270"/>
    </source>
</evidence>
<gene>
    <name evidence="7" type="ORF">H8696_09165</name>
</gene>
<dbReference type="EMBL" id="JACRSR010000004">
    <property type="protein sequence ID" value="MBC8532014.1"/>
    <property type="molecule type" value="Genomic_DNA"/>
</dbReference>
<dbReference type="RefSeq" id="WP_249316960.1">
    <property type="nucleotide sequence ID" value="NZ_JACRSR010000004.1"/>
</dbReference>
<dbReference type="SUPFAM" id="SSF51569">
    <property type="entry name" value="Aldolase"/>
    <property type="match status" value="1"/>
</dbReference>
<dbReference type="PROSITE" id="PS00665">
    <property type="entry name" value="DHDPS_1"/>
    <property type="match status" value="1"/>
</dbReference>
<keyword evidence="3" id="KW-0704">Schiff base</keyword>
<dbReference type="PRINTS" id="PR00146">
    <property type="entry name" value="DHPICSNTHASE"/>
</dbReference>
<evidence type="ECO:0000256" key="4">
    <source>
        <dbReference type="PIRNR" id="PIRNR001365"/>
    </source>
</evidence>
<dbReference type="PIRSF" id="PIRSF001365">
    <property type="entry name" value="DHDPS"/>
    <property type="match status" value="1"/>
</dbReference>
<dbReference type="Gene3D" id="3.20.20.70">
    <property type="entry name" value="Aldolase class I"/>
    <property type="match status" value="1"/>
</dbReference>
<organism evidence="7 8">
    <name type="scientific">Gehongia tenuis</name>
    <dbReference type="NCBI Taxonomy" id="2763655"/>
    <lineage>
        <taxon>Bacteria</taxon>
        <taxon>Bacillati</taxon>
        <taxon>Bacillota</taxon>
        <taxon>Clostridia</taxon>
        <taxon>Christensenellales</taxon>
        <taxon>Christensenellaceae</taxon>
        <taxon>Gehongia</taxon>
    </lineage>
</organism>
<feature type="active site" description="Schiff-base intermediate with substrate" evidence="5">
    <location>
        <position position="164"/>
    </location>
</feature>
<dbReference type="SMART" id="SM01130">
    <property type="entry name" value="DHDPS"/>
    <property type="match status" value="1"/>
</dbReference>
<accession>A0A926D5Z1</accession>
<feature type="active site" description="Proton donor/acceptor" evidence="5">
    <location>
        <position position="136"/>
    </location>
</feature>
<proteinExistence type="inferred from homology"/>
<protein>
    <submittedName>
        <fullName evidence="7">Dihydrodipicolinate synthase family protein</fullName>
    </submittedName>
</protein>
<dbReference type="Pfam" id="PF00701">
    <property type="entry name" value="DHDPS"/>
    <property type="match status" value="1"/>
</dbReference>
<name>A0A926D5Z1_9FIRM</name>
<dbReference type="InterPro" id="IPR020624">
    <property type="entry name" value="Schiff_base-form_aldolases_CS"/>
</dbReference>
<evidence type="ECO:0000256" key="1">
    <source>
        <dbReference type="ARBA" id="ARBA00007592"/>
    </source>
</evidence>